<dbReference type="PANTHER" id="PTHR43584:SF8">
    <property type="entry name" value="N-ACETYLMURAMATE ALPHA-1-PHOSPHATE URIDYLYLTRANSFERASE"/>
    <property type="match status" value="1"/>
</dbReference>
<accession>A0A1I1FKI3</accession>
<dbReference type="AlphaFoldDB" id="A0A1I1FKI3"/>
<feature type="domain" description="Nucleotidyl transferase" evidence="3">
    <location>
        <begin position="2"/>
        <end position="223"/>
    </location>
</feature>
<dbReference type="GO" id="GO:0016779">
    <property type="term" value="F:nucleotidyltransferase activity"/>
    <property type="evidence" value="ECO:0007669"/>
    <property type="project" value="UniProtKB-KW"/>
</dbReference>
<dbReference type="STRING" id="927664.SAMN05421780_102216"/>
<dbReference type="SUPFAM" id="SSF53448">
    <property type="entry name" value="Nucleotide-diphospho-sugar transferases"/>
    <property type="match status" value="1"/>
</dbReference>
<dbReference type="EMBL" id="FOLE01000002">
    <property type="protein sequence ID" value="SFB99496.1"/>
    <property type="molecule type" value="Genomic_DNA"/>
</dbReference>
<evidence type="ECO:0000313" key="4">
    <source>
        <dbReference type="EMBL" id="SFB99496.1"/>
    </source>
</evidence>
<dbReference type="PANTHER" id="PTHR43584">
    <property type="entry name" value="NUCLEOTIDYL TRANSFERASE"/>
    <property type="match status" value="1"/>
</dbReference>
<protein>
    <submittedName>
        <fullName evidence="4">dTDP-glucose pyrophosphorylase</fullName>
    </submittedName>
</protein>
<reference evidence="4 5" key="1">
    <citation type="submission" date="2016-10" db="EMBL/GenBank/DDBJ databases">
        <authorList>
            <person name="de Groot N.N."/>
        </authorList>
    </citation>
    <scope>NUCLEOTIDE SEQUENCE [LARGE SCALE GENOMIC DNA]</scope>
    <source>
        <strain evidence="4 5">DSM 6793</strain>
    </source>
</reference>
<name>A0A1I1FKI3_9BACT</name>
<dbReference type="InterPro" id="IPR050065">
    <property type="entry name" value="GlmU-like"/>
</dbReference>
<organism evidence="4 5">
    <name type="scientific">Flexibacter flexilis DSM 6793</name>
    <dbReference type="NCBI Taxonomy" id="927664"/>
    <lineage>
        <taxon>Bacteria</taxon>
        <taxon>Pseudomonadati</taxon>
        <taxon>Bacteroidota</taxon>
        <taxon>Cytophagia</taxon>
        <taxon>Cytophagales</taxon>
        <taxon>Flexibacteraceae</taxon>
        <taxon>Flexibacter</taxon>
    </lineage>
</organism>
<dbReference type="InterPro" id="IPR005835">
    <property type="entry name" value="NTP_transferase_dom"/>
</dbReference>
<evidence type="ECO:0000313" key="5">
    <source>
        <dbReference type="Proteomes" id="UP000199514"/>
    </source>
</evidence>
<gene>
    <name evidence="4" type="ORF">SAMN05421780_102216</name>
</gene>
<evidence type="ECO:0000256" key="2">
    <source>
        <dbReference type="ARBA" id="ARBA00022695"/>
    </source>
</evidence>
<dbReference type="InterPro" id="IPR016873">
    <property type="entry name" value="Caps_polysacc_synth_BcbE_prd"/>
</dbReference>
<dbReference type="Pfam" id="PF00483">
    <property type="entry name" value="NTP_transferase"/>
    <property type="match status" value="1"/>
</dbReference>
<evidence type="ECO:0000259" key="3">
    <source>
        <dbReference type="Pfam" id="PF00483"/>
    </source>
</evidence>
<keyword evidence="2" id="KW-0548">Nucleotidyltransferase</keyword>
<keyword evidence="1" id="KW-0808">Transferase</keyword>
<keyword evidence="5" id="KW-1185">Reference proteome</keyword>
<proteinExistence type="predicted"/>
<dbReference type="Proteomes" id="UP000199514">
    <property type="component" value="Unassembled WGS sequence"/>
</dbReference>
<evidence type="ECO:0000256" key="1">
    <source>
        <dbReference type="ARBA" id="ARBA00022679"/>
    </source>
</evidence>
<dbReference type="PIRSF" id="PIRSF028162">
    <property type="entry name" value="BcbE_prd"/>
    <property type="match status" value="1"/>
</dbReference>
<dbReference type="Gene3D" id="3.90.550.10">
    <property type="entry name" value="Spore Coat Polysaccharide Biosynthesis Protein SpsA, Chain A"/>
    <property type="match status" value="1"/>
</dbReference>
<dbReference type="InterPro" id="IPR029044">
    <property type="entry name" value="Nucleotide-diphossugar_trans"/>
</dbReference>
<dbReference type="CDD" id="cd04183">
    <property type="entry name" value="GT2_BcE_like"/>
    <property type="match status" value="1"/>
</dbReference>
<sequence length="236" mass="26026">MAGRGSRFADRGYQTPKPLIEVAGKPMVLWAIKSLEKFDYSEIIFVVLLEHQERYDVVSLITQAIGDKAKFVFLEDVTQGQLCTVLAAEAYLNSSEDVLIAASDTYIKSEMASHIADKVSDCKGLISVANLAGSQWSFARTDEKGKVVEVAEKVRISDHASTGLYYFSDGSQLVSLAKEMIANQETTRGEYYVIPVYQKIIAQGGLVGISQADEMWDMGTPEAKAQFEAYLQTNIL</sequence>